<dbReference type="AlphaFoldDB" id="A0A5S9N2N7"/>
<keyword evidence="6" id="KW-1185">Reference proteome</keyword>
<evidence type="ECO:0000256" key="2">
    <source>
        <dbReference type="ARBA" id="ARBA00022898"/>
    </source>
</evidence>
<keyword evidence="2 3" id="KW-0663">Pyridoxal phosphate</keyword>
<dbReference type="InterPro" id="IPR027563">
    <property type="entry name" value="EgtE"/>
</dbReference>
<dbReference type="Proteomes" id="UP000430146">
    <property type="component" value="Unassembled WGS sequence"/>
</dbReference>
<keyword evidence="3 5" id="KW-0456">Lyase</keyword>
<accession>A0A5S9N2N7</accession>
<feature type="modified residue" description="N6-(pyridoxal phosphate)lysine" evidence="3">
    <location>
        <position position="209"/>
    </location>
</feature>
<dbReference type="EMBL" id="CACSIP010000001">
    <property type="protein sequence ID" value="CAA0082915.1"/>
    <property type="molecule type" value="Genomic_DNA"/>
</dbReference>
<proteinExistence type="inferred from homology"/>
<dbReference type="SUPFAM" id="SSF53383">
    <property type="entry name" value="PLP-dependent transferases"/>
    <property type="match status" value="1"/>
</dbReference>
<dbReference type="EC" id="4.4.-.-" evidence="3"/>
<evidence type="ECO:0000259" key="4">
    <source>
        <dbReference type="Pfam" id="PF00266"/>
    </source>
</evidence>
<dbReference type="Pfam" id="PF00266">
    <property type="entry name" value="Aminotran_5"/>
    <property type="match status" value="1"/>
</dbReference>
<dbReference type="PANTHER" id="PTHR43586">
    <property type="entry name" value="CYSTEINE DESULFURASE"/>
    <property type="match status" value="1"/>
</dbReference>
<evidence type="ECO:0000313" key="6">
    <source>
        <dbReference type="Proteomes" id="UP000430146"/>
    </source>
</evidence>
<comment type="function">
    <text evidence="3">Probably catalyzes the conversion of hercynylcysteine sulfoxide to ergothioneine.</text>
</comment>
<comment type="cofactor">
    <cofactor evidence="1 3">
        <name>pyridoxal 5'-phosphate</name>
        <dbReference type="ChEBI" id="CHEBI:597326"/>
    </cofactor>
</comment>
<dbReference type="Gene3D" id="3.40.640.10">
    <property type="entry name" value="Type I PLP-dependent aspartate aminotransferase-like (Major domain)"/>
    <property type="match status" value="1"/>
</dbReference>
<dbReference type="InterPro" id="IPR000192">
    <property type="entry name" value="Aminotrans_V_dom"/>
</dbReference>
<dbReference type="OrthoDB" id="9808002at2"/>
<gene>
    <name evidence="3 5" type="primary">egtE</name>
    <name evidence="5" type="ORF">AELLOGFF_00510</name>
</gene>
<dbReference type="Gene3D" id="3.90.1150.10">
    <property type="entry name" value="Aspartate Aminotransferase, domain 1"/>
    <property type="match status" value="1"/>
</dbReference>
<evidence type="ECO:0000313" key="5">
    <source>
        <dbReference type="EMBL" id="CAA0082915.1"/>
    </source>
</evidence>
<comment type="catalytic activity">
    <reaction evidence="3">
        <text>S-(hercyn-2-yl)-L-cysteine S-oxide + AH2 + H(+) = ergothioneine + pyruvate + A + NH4(+)</text>
        <dbReference type="Rhea" id="RHEA:42688"/>
        <dbReference type="ChEBI" id="CHEBI:13193"/>
        <dbReference type="ChEBI" id="CHEBI:15361"/>
        <dbReference type="ChEBI" id="CHEBI:15378"/>
        <dbReference type="ChEBI" id="CHEBI:17499"/>
        <dbReference type="ChEBI" id="CHEBI:28938"/>
        <dbReference type="ChEBI" id="CHEBI:82706"/>
        <dbReference type="ChEBI" id="CHEBI:134344"/>
    </reaction>
</comment>
<comment type="pathway">
    <text evidence="3">Amino-acid biosynthesis; ergothioneine biosynthesis.</text>
</comment>
<reference evidence="5 6" key="1">
    <citation type="submission" date="2019-11" db="EMBL/GenBank/DDBJ databases">
        <authorList>
            <person name="Holert J."/>
        </authorList>
    </citation>
    <scope>NUCLEOTIDE SEQUENCE [LARGE SCALE GENOMIC DNA]</scope>
    <source>
        <strain evidence="5">BC8_1</strain>
    </source>
</reference>
<dbReference type="RefSeq" id="WP_159228770.1">
    <property type="nucleotide sequence ID" value="NZ_CACSIP010000001.1"/>
</dbReference>
<sequence>MAPGPGTLAQSWRAARPPVAGVHLDSAACSRQSVAVINASAEHARHEAEVGGYVAAEAAAPVLEAGRTAVRALTGMSDADVVFTTGSNNALDILLGDWSGERTLACLPGEFGPNLMIMARHGFEIRELPVDGFGRLDLDALGAFLASSPPALVHFTVLGSHSGVVQPVHDMVSACRGHGIPLIVDAAQGFGHLDCADIGADAVYSSSRKWTAGPRGVGMLATRPGLLSEPTRLRIGHAEANVGLHVGLSVALGEYVAAGPQLVQARLREVGAATRTALAETRGWAVLERVEEPSAITTLRPPEGVDPMAVRARLIAEHAVVTTYLGPERAPREMTHPALRVSPHVDVTDSDLETLVETLAAATR</sequence>
<dbReference type="UniPathway" id="UPA01014"/>
<evidence type="ECO:0000256" key="3">
    <source>
        <dbReference type="HAMAP-Rule" id="MF_02038"/>
    </source>
</evidence>
<comment type="similarity">
    <text evidence="3">Belongs to the class-V pyridoxal-phosphate-dependent aminotransferase family. EgtE subfamily.</text>
</comment>
<feature type="domain" description="Aminotransferase class V" evidence="4">
    <location>
        <begin position="22"/>
        <end position="236"/>
    </location>
</feature>
<protein>
    <recommendedName>
        <fullName evidence="3">Probable hercynylcysteine sulfoxide lyase</fullName>
        <ecNumber evidence="3">4.4.-.-</ecNumber>
    </recommendedName>
</protein>
<dbReference type="InterPro" id="IPR015422">
    <property type="entry name" value="PyrdxlP-dep_Trfase_small"/>
</dbReference>
<evidence type="ECO:0000256" key="1">
    <source>
        <dbReference type="ARBA" id="ARBA00001933"/>
    </source>
</evidence>
<dbReference type="InterPro" id="IPR015424">
    <property type="entry name" value="PyrdxlP-dep_Trfase"/>
</dbReference>
<dbReference type="InterPro" id="IPR015421">
    <property type="entry name" value="PyrdxlP-dep_Trfase_major"/>
</dbReference>
<name>A0A5S9N2N7_MYCVN</name>
<organism evidence="5 6">
    <name type="scientific">Mycolicibacterium vanbaalenii</name>
    <name type="common">Mycobacterium vanbaalenii</name>
    <dbReference type="NCBI Taxonomy" id="110539"/>
    <lineage>
        <taxon>Bacteria</taxon>
        <taxon>Bacillati</taxon>
        <taxon>Actinomycetota</taxon>
        <taxon>Actinomycetes</taxon>
        <taxon>Mycobacteriales</taxon>
        <taxon>Mycobacteriaceae</taxon>
        <taxon>Mycolicibacterium</taxon>
    </lineage>
</organism>
<dbReference type="GO" id="GO:1990411">
    <property type="term" value="F:hercynylcysteine sulfoxide lyase activity (ergothioneine-forming)"/>
    <property type="evidence" value="ECO:0007669"/>
    <property type="project" value="RHEA"/>
</dbReference>
<dbReference type="PANTHER" id="PTHR43586:SF8">
    <property type="entry name" value="CYSTEINE DESULFURASE 1, CHLOROPLASTIC"/>
    <property type="match status" value="1"/>
</dbReference>
<dbReference type="NCBIfam" id="TIGR04343">
    <property type="entry name" value="egtE_PLP_lyase"/>
    <property type="match status" value="1"/>
</dbReference>
<dbReference type="HAMAP" id="MF_02038">
    <property type="entry name" value="EgtE"/>
    <property type="match status" value="1"/>
</dbReference>